<evidence type="ECO:0000313" key="4">
    <source>
        <dbReference type="EMBL" id="TCM75234.1"/>
    </source>
</evidence>
<feature type="region of interest" description="Disordered" evidence="1">
    <location>
        <begin position="95"/>
        <end position="115"/>
    </location>
</feature>
<evidence type="ECO:0000256" key="2">
    <source>
        <dbReference type="SAM" id="Phobius"/>
    </source>
</evidence>
<keyword evidence="5" id="KW-1185">Reference proteome</keyword>
<sequence>MRSILAIQVWLAAMALPATLLARDAPGAKWLVAPAVEPLSAEPPVAAPALPGFTTEAGPDPAMIGLALAVLGLAAGIFVLGRLIGFLRARYLSAGGRSGRRGDRFSQLSADADRR</sequence>
<dbReference type="EMBL" id="SLVM01000041">
    <property type="protein sequence ID" value="TCM75234.1"/>
    <property type="molecule type" value="Genomic_DNA"/>
</dbReference>
<proteinExistence type="predicted"/>
<feature type="chain" id="PRO_5020529639" evidence="3">
    <location>
        <begin position="23"/>
        <end position="115"/>
    </location>
</feature>
<dbReference type="AlphaFoldDB" id="A0A4V2R371"/>
<name>A0A4V2R371_9RHOB</name>
<keyword evidence="3" id="KW-0732">Signal</keyword>
<reference evidence="4 5" key="1">
    <citation type="submission" date="2019-03" db="EMBL/GenBank/DDBJ databases">
        <title>Genomic Encyclopedia of Type Strains, Phase IV (KMG-IV): sequencing the most valuable type-strain genomes for metagenomic binning, comparative biology and taxonomic classification.</title>
        <authorList>
            <person name="Goeker M."/>
        </authorList>
    </citation>
    <scope>NUCLEOTIDE SEQUENCE [LARGE SCALE GENOMIC DNA]</scope>
    <source>
        <strain evidence="4 5">DSM 21153</strain>
    </source>
</reference>
<organism evidence="4 5">
    <name type="scientific">Rhodovulum steppense</name>
    <dbReference type="NCBI Taxonomy" id="540251"/>
    <lineage>
        <taxon>Bacteria</taxon>
        <taxon>Pseudomonadati</taxon>
        <taxon>Pseudomonadota</taxon>
        <taxon>Alphaproteobacteria</taxon>
        <taxon>Rhodobacterales</taxon>
        <taxon>Paracoccaceae</taxon>
        <taxon>Rhodovulum</taxon>
    </lineage>
</organism>
<feature type="signal peptide" evidence="3">
    <location>
        <begin position="1"/>
        <end position="22"/>
    </location>
</feature>
<evidence type="ECO:0000313" key="5">
    <source>
        <dbReference type="Proteomes" id="UP000295277"/>
    </source>
</evidence>
<comment type="caution">
    <text evidence="4">The sequence shown here is derived from an EMBL/GenBank/DDBJ whole genome shotgun (WGS) entry which is preliminary data.</text>
</comment>
<evidence type="ECO:0000256" key="1">
    <source>
        <dbReference type="SAM" id="MobiDB-lite"/>
    </source>
</evidence>
<keyword evidence="2" id="KW-0812">Transmembrane</keyword>
<gene>
    <name evidence="4" type="ORF">EV216_1412</name>
</gene>
<evidence type="ECO:0000256" key="3">
    <source>
        <dbReference type="SAM" id="SignalP"/>
    </source>
</evidence>
<keyword evidence="2" id="KW-1133">Transmembrane helix</keyword>
<accession>A0A4V2R371</accession>
<keyword evidence="2" id="KW-0472">Membrane</keyword>
<dbReference type="RefSeq" id="WP_132697032.1">
    <property type="nucleotide sequence ID" value="NZ_SLVM01000041.1"/>
</dbReference>
<protein>
    <submittedName>
        <fullName evidence="4">Uncharacterized protein</fullName>
    </submittedName>
</protein>
<dbReference type="Proteomes" id="UP000295277">
    <property type="component" value="Unassembled WGS sequence"/>
</dbReference>
<feature type="transmembrane region" description="Helical" evidence="2">
    <location>
        <begin position="62"/>
        <end position="84"/>
    </location>
</feature>